<evidence type="ECO:0000313" key="1">
    <source>
        <dbReference type="EMBL" id="QTA92804.1"/>
    </source>
</evidence>
<sequence length="37" mass="4035">MKGGMHPFFCHEGAKAQSLTKSSCGSFVSLWLIFSDV</sequence>
<organism evidence="1 2">
    <name type="scientific">Desulfonema magnum</name>
    <dbReference type="NCBI Taxonomy" id="45655"/>
    <lineage>
        <taxon>Bacteria</taxon>
        <taxon>Pseudomonadati</taxon>
        <taxon>Thermodesulfobacteriota</taxon>
        <taxon>Desulfobacteria</taxon>
        <taxon>Desulfobacterales</taxon>
        <taxon>Desulfococcaceae</taxon>
        <taxon>Desulfonema</taxon>
    </lineage>
</organism>
<dbReference type="EMBL" id="CP061800">
    <property type="protein sequence ID" value="QTA92804.1"/>
    <property type="molecule type" value="Genomic_DNA"/>
</dbReference>
<accession>A0A975GT80</accession>
<gene>
    <name evidence="1" type="ORF">dnm_088960</name>
</gene>
<proteinExistence type="predicted"/>
<name>A0A975GT80_9BACT</name>
<dbReference type="AlphaFoldDB" id="A0A975GT80"/>
<protein>
    <submittedName>
        <fullName evidence="1">Uncharacterized protein</fullName>
    </submittedName>
</protein>
<dbReference type="KEGG" id="dmm:dnm_088960"/>
<keyword evidence="2" id="KW-1185">Reference proteome</keyword>
<evidence type="ECO:0000313" key="2">
    <source>
        <dbReference type="Proteomes" id="UP000663722"/>
    </source>
</evidence>
<reference evidence="1" key="1">
    <citation type="journal article" date="2021" name="Microb. Physiol.">
        <title>Proteogenomic Insights into the Physiology of Marine, Sulfate-Reducing, Filamentous Desulfonema limicola and Desulfonema magnum.</title>
        <authorList>
            <person name="Schnaars V."/>
            <person name="Wohlbrand L."/>
            <person name="Scheve S."/>
            <person name="Hinrichs C."/>
            <person name="Reinhardt R."/>
            <person name="Rabus R."/>
        </authorList>
    </citation>
    <scope>NUCLEOTIDE SEQUENCE</scope>
    <source>
        <strain evidence="1">4be13</strain>
    </source>
</reference>
<dbReference type="Proteomes" id="UP000663722">
    <property type="component" value="Chromosome"/>
</dbReference>